<organism evidence="2 3">
    <name type="scientific">Lactonifactor longoviformis DSM 17459</name>
    <dbReference type="NCBI Taxonomy" id="1122155"/>
    <lineage>
        <taxon>Bacteria</taxon>
        <taxon>Bacillati</taxon>
        <taxon>Bacillota</taxon>
        <taxon>Clostridia</taxon>
        <taxon>Eubacteriales</taxon>
        <taxon>Clostridiaceae</taxon>
        <taxon>Lactonifactor</taxon>
    </lineage>
</organism>
<dbReference type="InterPro" id="IPR025736">
    <property type="entry name" value="PucR_C-HTH_dom"/>
</dbReference>
<dbReference type="PANTHER" id="PTHR33744">
    <property type="entry name" value="CARBOHYDRATE DIACID REGULATOR"/>
    <property type="match status" value="1"/>
</dbReference>
<dbReference type="Proteomes" id="UP000184245">
    <property type="component" value="Unassembled WGS sequence"/>
</dbReference>
<dbReference type="Gene3D" id="1.10.10.2840">
    <property type="entry name" value="PucR C-terminal helix-turn-helix domain"/>
    <property type="match status" value="1"/>
</dbReference>
<evidence type="ECO:0000313" key="2">
    <source>
        <dbReference type="EMBL" id="SHE86789.1"/>
    </source>
</evidence>
<dbReference type="RefSeq" id="WP_072851081.1">
    <property type="nucleotide sequence ID" value="NZ_FQVI01000007.1"/>
</dbReference>
<dbReference type="OrthoDB" id="9792148at2"/>
<dbReference type="PANTHER" id="PTHR33744:SF1">
    <property type="entry name" value="DNA-BINDING TRANSCRIPTIONAL ACTIVATOR ADER"/>
    <property type="match status" value="1"/>
</dbReference>
<name>A0A1M4WZW8_9CLOT</name>
<dbReference type="STRING" id="1122155.SAMN02745158_01821"/>
<feature type="domain" description="PucR C-terminal helix-turn-helix" evidence="1">
    <location>
        <begin position="440"/>
        <end position="497"/>
    </location>
</feature>
<dbReference type="InterPro" id="IPR042070">
    <property type="entry name" value="PucR_C-HTH_sf"/>
</dbReference>
<dbReference type="AlphaFoldDB" id="A0A1M4WZW8"/>
<evidence type="ECO:0000259" key="1">
    <source>
        <dbReference type="Pfam" id="PF13556"/>
    </source>
</evidence>
<dbReference type="EMBL" id="FQVI01000007">
    <property type="protein sequence ID" value="SHE86789.1"/>
    <property type="molecule type" value="Genomic_DNA"/>
</dbReference>
<proteinExistence type="predicted"/>
<evidence type="ECO:0000313" key="3">
    <source>
        <dbReference type="Proteomes" id="UP000184245"/>
    </source>
</evidence>
<dbReference type="InterPro" id="IPR051448">
    <property type="entry name" value="CdaR-like_regulators"/>
</dbReference>
<gene>
    <name evidence="2" type="ORF">SAMN02745158_01821</name>
</gene>
<accession>A0A1M4WZW8</accession>
<sequence length="503" mass="59231">MRLSACLIKEELEGRLAGVVEGEGYHKPLLSKVRMYQGEHFLEAGYLYIASKETLEEMPEMKKGSCLLYPGRLEELPLSYNSREGTVLAVMEQGTEAYLNYILEIFEKYSAWEEEMQNCINKRKNIQSMIDACRGIFENPLFLCDQDYRFLALTGLESGEKETDTVSQDVMCSFRFETEFQKLWNSSSAFLYQSKFLPYRNLSYRVRCGGNYTLGLNLQESRVLFRESDRFLLEYLGEYIRLYYDQNYMQLCQNQEEKTAVLKGLITGKETHRESLQLVLDALQWEEDHSYQVYCLKITELEKKYRFVGSQCTQVEHVFQHAYGLEYEDCLVTIVNQTLLGRGRESAEEQLRIFIRENYLKTGKGRAAAGIRNIRASYLQAVAALETGEKKDPTKWYYDFEEYCLDYMIYNCTGSLSPKELVPEGLLRMKEYDRQNKTFYLQTLETYYREKCNTSRAAEVLFIHRTTFLERLRRIRRFLCMDLDDPKNRIYLILSMEVLKNDN</sequence>
<keyword evidence="3" id="KW-1185">Reference proteome</keyword>
<reference evidence="2 3" key="1">
    <citation type="submission" date="2016-11" db="EMBL/GenBank/DDBJ databases">
        <authorList>
            <person name="Jaros S."/>
            <person name="Januszkiewicz K."/>
            <person name="Wedrychowicz H."/>
        </authorList>
    </citation>
    <scope>NUCLEOTIDE SEQUENCE [LARGE SCALE GENOMIC DNA]</scope>
    <source>
        <strain evidence="2 3">DSM 17459</strain>
    </source>
</reference>
<protein>
    <submittedName>
        <fullName evidence="2">PucR C-terminal helix-turn-helix domain-containing protein</fullName>
    </submittedName>
</protein>
<dbReference type="Pfam" id="PF13556">
    <property type="entry name" value="HTH_30"/>
    <property type="match status" value="1"/>
</dbReference>